<evidence type="ECO:0000256" key="2">
    <source>
        <dbReference type="ARBA" id="ARBA00007069"/>
    </source>
</evidence>
<feature type="transmembrane region" description="Helical" evidence="8">
    <location>
        <begin position="12"/>
        <end position="32"/>
    </location>
</feature>
<evidence type="ECO:0000313" key="10">
    <source>
        <dbReference type="EMBL" id="ADK86728.1"/>
    </source>
</evidence>
<dbReference type="CDD" id="cd06261">
    <property type="entry name" value="TM_PBP2"/>
    <property type="match status" value="1"/>
</dbReference>
<evidence type="ECO:0000256" key="7">
    <source>
        <dbReference type="ARBA" id="ARBA00023136"/>
    </source>
</evidence>
<feature type="transmembrane region" description="Helical" evidence="8">
    <location>
        <begin position="75"/>
        <end position="97"/>
    </location>
</feature>
<dbReference type="PaxDb" id="722438-MPNE_0066"/>
<reference evidence="10 11" key="1">
    <citation type="journal article" date="2010" name="Appl. Environ. Microbiol.">
        <title>Targeted chromosomal knockouts in Mycoplasma pneumoniae.</title>
        <authorList>
            <person name="Krishnakumar R."/>
            <person name="Assad-Garcia N."/>
            <person name="Benders G.A."/>
            <person name="Phan Q."/>
            <person name="Montague M.G."/>
            <person name="Glass J.I."/>
        </authorList>
    </citation>
    <scope>NUCLEOTIDE SEQUENCE [LARGE SCALE GENOMIC DNA]</scope>
    <source>
        <strain evidence="11">ATCC 15531 / DSM 22911 / NBRC 14401 / NCTC 10119 / FH</strain>
    </source>
</reference>
<keyword evidence="6 8" id="KW-1133">Transmembrane helix</keyword>
<comment type="similarity">
    <text evidence="2">Belongs to the binding-protein-dependent transport system permease family. CysTW subfamily.</text>
</comment>
<keyword evidence="4" id="KW-1003">Cell membrane</keyword>
<dbReference type="Gene3D" id="1.10.3720.10">
    <property type="entry name" value="MetI-like"/>
    <property type="match status" value="1"/>
</dbReference>
<feature type="transmembrane region" description="Helical" evidence="8">
    <location>
        <begin position="241"/>
        <end position="263"/>
    </location>
</feature>
<dbReference type="InterPro" id="IPR000515">
    <property type="entry name" value="MetI-like"/>
</dbReference>
<dbReference type="InterPro" id="IPR051789">
    <property type="entry name" value="Bact_Polyamine_Transport"/>
</dbReference>
<evidence type="ECO:0000256" key="6">
    <source>
        <dbReference type="ARBA" id="ARBA00022989"/>
    </source>
</evidence>
<dbReference type="PATRIC" id="fig|722438.3.peg.62"/>
<gene>
    <name evidence="10" type="ordered locus">MPNE_0066</name>
</gene>
<keyword evidence="5 8" id="KW-0812">Transmembrane</keyword>
<dbReference type="SUPFAM" id="SSF161098">
    <property type="entry name" value="MetI-like"/>
    <property type="match status" value="1"/>
</dbReference>
<evidence type="ECO:0000313" key="11">
    <source>
        <dbReference type="Proteomes" id="UP000007756"/>
    </source>
</evidence>
<name>A0A0H3DK24_MYCPB</name>
<evidence type="ECO:0000256" key="1">
    <source>
        <dbReference type="ARBA" id="ARBA00004651"/>
    </source>
</evidence>
<dbReference type="PROSITE" id="PS50928">
    <property type="entry name" value="ABC_TM1"/>
    <property type="match status" value="1"/>
</dbReference>
<evidence type="ECO:0000256" key="5">
    <source>
        <dbReference type="ARBA" id="ARBA00022692"/>
    </source>
</evidence>
<dbReference type="KEGG" id="mpj:MPNE_0066"/>
<feature type="domain" description="ABC transmembrane type-1" evidence="9">
    <location>
        <begin position="71"/>
        <end position="261"/>
    </location>
</feature>
<dbReference type="Proteomes" id="UP000007756">
    <property type="component" value="Chromosome"/>
</dbReference>
<dbReference type="HOGENOM" id="CLU_016047_3_0_14"/>
<evidence type="ECO:0000256" key="4">
    <source>
        <dbReference type="ARBA" id="ARBA00022475"/>
    </source>
</evidence>
<dbReference type="STRING" id="722438.F539_00315"/>
<dbReference type="Pfam" id="PF00528">
    <property type="entry name" value="BPD_transp_1"/>
    <property type="match status" value="1"/>
</dbReference>
<dbReference type="AlphaFoldDB" id="A0A0H3DK24"/>
<keyword evidence="7 8" id="KW-0472">Membrane</keyword>
<organism evidence="10 11">
    <name type="scientific">Mycoplasmoides pneumoniae (strain ATCC 15531 / DSM 23978 / CIP 103766 / NBRC 14401 / NCTC 10119 / FH)</name>
    <name type="common">Mycoplasma pneumoniae</name>
    <dbReference type="NCBI Taxonomy" id="722438"/>
    <lineage>
        <taxon>Bacteria</taxon>
        <taxon>Bacillati</taxon>
        <taxon>Mycoplasmatota</taxon>
        <taxon>Mycoplasmoidales</taxon>
        <taxon>Mycoplasmoidaceae</taxon>
        <taxon>Mycoplasmoides</taxon>
    </lineage>
</organism>
<dbReference type="PANTHER" id="PTHR43848:SF2">
    <property type="entry name" value="PUTRESCINE TRANSPORT SYSTEM PERMEASE PROTEIN POTI"/>
    <property type="match status" value="1"/>
</dbReference>
<evidence type="ECO:0000256" key="8">
    <source>
        <dbReference type="RuleBase" id="RU363032"/>
    </source>
</evidence>
<evidence type="ECO:0000259" key="9">
    <source>
        <dbReference type="PROSITE" id="PS50928"/>
    </source>
</evidence>
<sequence>MKSCKLWLRGSFFVIVLVLIYLPLIIVVLVSFNGSSTRGNIVLDFGNVLNPNPDAKSAYLRLGEADFAIPLLNSVIIGLITVIVSIPIAIMTAFALLRSRQWLNKTVFGIANFSLATPDIITGISLVLLFANTWLSFNQQLGFFTIISSHISFSVPYALVLIYPKMQKLNRNLILASQDLGYSPIATFFHITLPYLLPSILSAILVVFATSFDDYVITSLVQGSVKTVASELYSFRKGIKAWAIAFGAILILVSILAVLLVTLHKYLRFKHKEMLRVKQWKNS</sequence>
<feature type="transmembrane region" description="Helical" evidence="8">
    <location>
        <begin position="143"/>
        <end position="164"/>
    </location>
</feature>
<dbReference type="eggNOG" id="COG1177">
    <property type="taxonomic scope" value="Bacteria"/>
</dbReference>
<feature type="transmembrane region" description="Helical" evidence="8">
    <location>
        <begin position="109"/>
        <end position="131"/>
    </location>
</feature>
<proteinExistence type="inferred from homology"/>
<dbReference type="GO" id="GO:0005886">
    <property type="term" value="C:plasma membrane"/>
    <property type="evidence" value="ECO:0007669"/>
    <property type="project" value="UniProtKB-SubCell"/>
</dbReference>
<dbReference type="GO" id="GO:0055085">
    <property type="term" value="P:transmembrane transport"/>
    <property type="evidence" value="ECO:0007669"/>
    <property type="project" value="InterPro"/>
</dbReference>
<keyword evidence="3 8" id="KW-0813">Transport</keyword>
<feature type="transmembrane region" description="Helical" evidence="8">
    <location>
        <begin position="185"/>
        <end position="209"/>
    </location>
</feature>
<accession>A0A0H3DK24</accession>
<dbReference type="EMBL" id="CP002077">
    <property type="protein sequence ID" value="ADK86728.1"/>
    <property type="molecule type" value="Genomic_DNA"/>
</dbReference>
<dbReference type="InterPro" id="IPR035906">
    <property type="entry name" value="MetI-like_sf"/>
</dbReference>
<comment type="subcellular location">
    <subcellularLocation>
        <location evidence="1 8">Cell membrane</location>
        <topology evidence="1 8">Multi-pass membrane protein</topology>
    </subcellularLocation>
</comment>
<dbReference type="PANTHER" id="PTHR43848">
    <property type="entry name" value="PUTRESCINE TRANSPORT SYSTEM PERMEASE PROTEIN POTI"/>
    <property type="match status" value="1"/>
</dbReference>
<evidence type="ECO:0000256" key="3">
    <source>
        <dbReference type="ARBA" id="ARBA00022448"/>
    </source>
</evidence>
<protein>
    <submittedName>
        <fullName evidence="10">ABC transporter, permease protein</fullName>
    </submittedName>
</protein>